<evidence type="ECO:0000313" key="1">
    <source>
        <dbReference type="EMBL" id="GFE35627.1"/>
    </source>
</evidence>
<dbReference type="RefSeq" id="WP_159742110.1">
    <property type="nucleotide sequence ID" value="NZ_BLIR01000001.1"/>
</dbReference>
<dbReference type="Proteomes" id="UP000431826">
    <property type="component" value="Unassembled WGS sequence"/>
</dbReference>
<gene>
    <name evidence="1" type="ORF">Stube_03000</name>
</gene>
<evidence type="ECO:0000313" key="2">
    <source>
        <dbReference type="Proteomes" id="UP000431826"/>
    </source>
</evidence>
<comment type="caution">
    <text evidence="1">The sequence shown here is derived from an EMBL/GenBank/DDBJ whole genome shotgun (WGS) entry which is preliminary data.</text>
</comment>
<dbReference type="OrthoDB" id="3217725at2"/>
<name>A0A640UIL3_9ACTN</name>
<keyword evidence="2" id="KW-1185">Reference proteome</keyword>
<dbReference type="GeneID" id="96281508"/>
<reference evidence="1 2" key="1">
    <citation type="submission" date="2019-12" db="EMBL/GenBank/DDBJ databases">
        <title>Whole genome shotgun sequence of Streptomyces tubercidicus NBRC 13090.</title>
        <authorList>
            <person name="Ichikawa N."/>
            <person name="Kimura A."/>
            <person name="Kitahashi Y."/>
            <person name="Komaki H."/>
            <person name="Tamura T."/>
        </authorList>
    </citation>
    <scope>NUCLEOTIDE SEQUENCE [LARGE SCALE GENOMIC DNA]</scope>
    <source>
        <strain evidence="1 2">NBRC 13090</strain>
    </source>
</reference>
<organism evidence="1 2">
    <name type="scientific">Streptomyces tubercidicus</name>
    <dbReference type="NCBI Taxonomy" id="47759"/>
    <lineage>
        <taxon>Bacteria</taxon>
        <taxon>Bacillati</taxon>
        <taxon>Actinomycetota</taxon>
        <taxon>Actinomycetes</taxon>
        <taxon>Kitasatosporales</taxon>
        <taxon>Streptomycetaceae</taxon>
        <taxon>Streptomyces</taxon>
    </lineage>
</organism>
<sequence>MHTLRLTYAGVLIARTAGPKVVATRLAETIELAVASYTHRLPDEVEGTRGAVEAFFESAPDMCPTSADDLQVQVITPRLPDSGDPPRRPNRAA</sequence>
<accession>A0A640UIL3</accession>
<proteinExistence type="predicted"/>
<dbReference type="AlphaFoldDB" id="A0A640UIL3"/>
<dbReference type="EMBL" id="BLIR01000001">
    <property type="protein sequence ID" value="GFE35627.1"/>
    <property type="molecule type" value="Genomic_DNA"/>
</dbReference>
<protein>
    <submittedName>
        <fullName evidence="1">Uncharacterized protein</fullName>
    </submittedName>
</protein>